<name>A0A143YVU1_9LACT</name>
<evidence type="ECO:0000313" key="2">
    <source>
        <dbReference type="Proteomes" id="UP000242754"/>
    </source>
</evidence>
<proteinExistence type="predicted"/>
<evidence type="ECO:0000313" key="1">
    <source>
        <dbReference type="EMBL" id="CZQ97989.1"/>
    </source>
</evidence>
<dbReference type="Proteomes" id="UP000242754">
    <property type="component" value="Unassembled WGS sequence"/>
</dbReference>
<reference evidence="1 2" key="1">
    <citation type="submission" date="2016-02" db="EMBL/GenBank/DDBJ databases">
        <authorList>
            <person name="Wen L."/>
            <person name="He K."/>
            <person name="Yang H."/>
        </authorList>
    </citation>
    <scope>NUCLEOTIDE SEQUENCE [LARGE SCALE GENOMIC DNA]</scope>
    <source>
        <strain evidence="1">Trichococcus palustris</strain>
    </source>
</reference>
<sequence length="108" mass="12585">MDKKELDLILKHFGPEKEFIGDGYFRIREKDSNRYEMAYLAPACCGTSTYHPQITIRVEDEKIIPEFLMDMEETPIKNISYSDETSEVLEQELDKLCSKFLAVKNLTV</sequence>
<gene>
    <name evidence="1" type="ORF">Tpal_2206</name>
</gene>
<keyword evidence="2" id="KW-1185">Reference proteome</keyword>
<dbReference type="RefSeq" id="WP_087033766.1">
    <property type="nucleotide sequence ID" value="NZ_FJNE01000007.1"/>
</dbReference>
<protein>
    <submittedName>
        <fullName evidence="1">Uncharacterized protein</fullName>
    </submittedName>
</protein>
<accession>A0A143YVU1</accession>
<dbReference type="AlphaFoldDB" id="A0A143YVU1"/>
<dbReference type="OrthoDB" id="2223244at2"/>
<dbReference type="EMBL" id="FJNE01000007">
    <property type="protein sequence ID" value="CZQ97989.1"/>
    <property type="molecule type" value="Genomic_DNA"/>
</dbReference>
<organism evidence="1 2">
    <name type="scientific">Trichococcus palustris</name>
    <dbReference type="NCBI Taxonomy" id="140314"/>
    <lineage>
        <taxon>Bacteria</taxon>
        <taxon>Bacillati</taxon>
        <taxon>Bacillota</taxon>
        <taxon>Bacilli</taxon>
        <taxon>Lactobacillales</taxon>
        <taxon>Carnobacteriaceae</taxon>
        <taxon>Trichococcus</taxon>
    </lineage>
</organism>